<proteinExistence type="predicted"/>
<dbReference type="EMBL" id="UYIN01000009">
    <property type="protein sequence ID" value="VDG72439.1"/>
    <property type="molecule type" value="Genomic_DNA"/>
</dbReference>
<dbReference type="PANTHER" id="PTHR43861">
    <property type="entry name" value="TRANS-ACONITATE 2-METHYLTRANSFERASE-RELATED"/>
    <property type="match status" value="1"/>
</dbReference>
<accession>A0ABY6SWJ3</accession>
<keyword evidence="2" id="KW-1185">Reference proteome</keyword>
<evidence type="ECO:0000313" key="2">
    <source>
        <dbReference type="Proteomes" id="UP000277570"/>
    </source>
</evidence>
<dbReference type="Proteomes" id="UP000277570">
    <property type="component" value="Unassembled WGS sequence"/>
</dbReference>
<dbReference type="GO" id="GO:0032259">
    <property type="term" value="P:methylation"/>
    <property type="evidence" value="ECO:0007669"/>
    <property type="project" value="UniProtKB-KW"/>
</dbReference>
<name>A0ABY6SWJ3_9CLOT</name>
<dbReference type="SUPFAM" id="SSF53335">
    <property type="entry name" value="S-adenosyl-L-methionine-dependent methyltransferases"/>
    <property type="match status" value="1"/>
</dbReference>
<dbReference type="Pfam" id="PF13489">
    <property type="entry name" value="Methyltransf_23"/>
    <property type="match status" value="1"/>
</dbReference>
<dbReference type="GO" id="GO:0008168">
    <property type="term" value="F:methyltransferase activity"/>
    <property type="evidence" value="ECO:0007669"/>
    <property type="project" value="UniProtKB-KW"/>
</dbReference>
<protein>
    <submittedName>
        <fullName evidence="1">Methyltransferase domain-containing protein</fullName>
    </submittedName>
</protein>
<comment type="caution">
    <text evidence="1">The sequence shown here is derived from an EMBL/GenBank/DDBJ whole genome shotgun (WGS) entry which is preliminary data.</text>
</comment>
<keyword evidence="1" id="KW-0489">Methyltransferase</keyword>
<sequence length="280" mass="33194">MNIDKEKILSWYYYNDDQEYNIKHNVSILNDLCIPNSYYFVENGKKLEKCREKIENNINKISNIDKFSKTDKEFYNKNYYNISKKENTFLEGSTDIMYNINLVNKVLENISYIKGPTDTLLDVGCAIGYFTEAFRINGFDSTGIDYSEIGIKEGEKMFPKCRFKVMNAFNPEFKDEKFNIILMRGLTILLHNHDIDFIAEFLDKYEPYIKENGVMIVAFYSNFTGLESKNETINLSKEEMYEIVNKSKFKLDKIFFPEEEINSIRKFNEKKMVYISLRRN</sequence>
<keyword evidence="1" id="KW-0808">Transferase</keyword>
<evidence type="ECO:0000313" key="1">
    <source>
        <dbReference type="EMBL" id="VDG72439.1"/>
    </source>
</evidence>
<dbReference type="InterPro" id="IPR029063">
    <property type="entry name" value="SAM-dependent_MTases_sf"/>
</dbReference>
<dbReference type="Gene3D" id="3.40.50.150">
    <property type="entry name" value="Vaccinia Virus protein VP39"/>
    <property type="match status" value="1"/>
</dbReference>
<gene>
    <name evidence="1" type="ORF">NCTC10913_02763</name>
</gene>
<organism evidence="1 2">
    <name type="scientific">Clostridium carnis</name>
    <dbReference type="NCBI Taxonomy" id="1530"/>
    <lineage>
        <taxon>Bacteria</taxon>
        <taxon>Bacillati</taxon>
        <taxon>Bacillota</taxon>
        <taxon>Clostridia</taxon>
        <taxon>Eubacteriales</taxon>
        <taxon>Clostridiaceae</taxon>
        <taxon>Clostridium</taxon>
    </lineage>
</organism>
<reference evidence="1 2" key="1">
    <citation type="submission" date="2018-11" db="EMBL/GenBank/DDBJ databases">
        <authorList>
            <consortium name="Pathogen Informatics"/>
        </authorList>
    </citation>
    <scope>NUCLEOTIDE SEQUENCE [LARGE SCALE GENOMIC DNA]</scope>
    <source>
        <strain evidence="1 2">NCTC10913</strain>
    </source>
</reference>
<dbReference type="CDD" id="cd02440">
    <property type="entry name" value="AdoMet_MTases"/>
    <property type="match status" value="1"/>
</dbReference>